<organism evidence="2 3">
    <name type="scientific">Mycobacterium xenopi</name>
    <dbReference type="NCBI Taxonomy" id="1789"/>
    <lineage>
        <taxon>Bacteria</taxon>
        <taxon>Bacillati</taxon>
        <taxon>Actinomycetota</taxon>
        <taxon>Actinomycetes</taxon>
        <taxon>Mycobacteriales</taxon>
        <taxon>Mycobacteriaceae</taxon>
        <taxon>Mycobacterium</taxon>
    </lineage>
</organism>
<feature type="transmembrane region" description="Helical" evidence="1">
    <location>
        <begin position="203"/>
        <end position="224"/>
    </location>
</feature>
<name>A0AAD1GX05_MYCXE</name>
<reference evidence="2 3" key="1">
    <citation type="submission" date="2019-12" db="EMBL/GenBank/DDBJ databases">
        <title>Complete genome sequence of Mycolicibacterium xenopi str. JCM15661T.</title>
        <authorList>
            <person name="Yoshida M."/>
            <person name="Fukano H."/>
            <person name="Asakura T."/>
            <person name="Hoshino Y."/>
        </authorList>
    </citation>
    <scope>NUCLEOTIDE SEQUENCE [LARGE SCALE GENOMIC DNA]</scope>
    <source>
        <strain evidence="2 3">JCM 15661T</strain>
    </source>
</reference>
<feature type="transmembrane region" description="Helical" evidence="1">
    <location>
        <begin position="166"/>
        <end position="197"/>
    </location>
</feature>
<evidence type="ECO:0000313" key="3">
    <source>
        <dbReference type="Proteomes" id="UP000464624"/>
    </source>
</evidence>
<protein>
    <recommendedName>
        <fullName evidence="4">Gap protein</fullName>
    </recommendedName>
</protein>
<proteinExistence type="predicted"/>
<keyword evidence="1" id="KW-0812">Transmembrane</keyword>
<dbReference type="Pfam" id="PF11139">
    <property type="entry name" value="SfLAP"/>
    <property type="match status" value="1"/>
</dbReference>
<dbReference type="RefSeq" id="WP_039890821.1">
    <property type="nucleotide sequence ID" value="NZ_JAQGFZ010000051.1"/>
</dbReference>
<dbReference type="AlphaFoldDB" id="A0AAD1GX05"/>
<feature type="transmembrane region" description="Helical" evidence="1">
    <location>
        <begin position="39"/>
        <end position="62"/>
    </location>
</feature>
<dbReference type="Proteomes" id="UP000464624">
    <property type="component" value="Chromosome"/>
</dbReference>
<evidence type="ECO:0000256" key="1">
    <source>
        <dbReference type="SAM" id="Phobius"/>
    </source>
</evidence>
<keyword evidence="1" id="KW-0472">Membrane</keyword>
<keyword evidence="1" id="KW-1133">Transmembrane helix</keyword>
<gene>
    <name evidence="2" type="ORF">MYXE_01400</name>
</gene>
<dbReference type="KEGG" id="mxe:MYXE_01400"/>
<evidence type="ECO:0008006" key="4">
    <source>
        <dbReference type="Google" id="ProtNLM"/>
    </source>
</evidence>
<dbReference type="InterPro" id="IPR021315">
    <property type="entry name" value="Gap/Sap"/>
</dbReference>
<feature type="transmembrane region" description="Helical" evidence="1">
    <location>
        <begin position="6"/>
        <end position="30"/>
    </location>
</feature>
<sequence>MWSSLLVMALGCGLLTGFDPMRLGITLLVISRPRPVQNLLAYGVGNLIACMFTVVVPLAVLHNTRVLKSFADRFATSSTVRHIQLGIGVLALSIAAVLVVRALTRRPQRAQVPAAGGNSSTLVLDADSPNPITRLLGRAQDASTGGGSAITRLLGRMYNSWENGSLWVSWVIGLGSGPPLDGVFFLLTFIVASGVAIGAQASAAIAFVVGMLAVVEITLLCYLAKPAKTQAVVQRLHDWARAHRQKILIAMCTVGGVALVVSGMASA</sequence>
<feature type="transmembrane region" description="Helical" evidence="1">
    <location>
        <begin position="82"/>
        <end position="103"/>
    </location>
</feature>
<feature type="transmembrane region" description="Helical" evidence="1">
    <location>
        <begin position="245"/>
        <end position="265"/>
    </location>
</feature>
<accession>A0AAD1GX05</accession>
<dbReference type="EMBL" id="AP022314">
    <property type="protein sequence ID" value="BBU20351.1"/>
    <property type="molecule type" value="Genomic_DNA"/>
</dbReference>
<evidence type="ECO:0000313" key="2">
    <source>
        <dbReference type="EMBL" id="BBU20351.1"/>
    </source>
</evidence>